<dbReference type="InterPro" id="IPR014729">
    <property type="entry name" value="Rossmann-like_a/b/a_fold"/>
</dbReference>
<name>A0ABD2Q907_9PLAT</name>
<organism evidence="1 2">
    <name type="scientific">Cichlidogyrus casuarinus</name>
    <dbReference type="NCBI Taxonomy" id="1844966"/>
    <lineage>
        <taxon>Eukaryota</taxon>
        <taxon>Metazoa</taxon>
        <taxon>Spiralia</taxon>
        <taxon>Lophotrochozoa</taxon>
        <taxon>Platyhelminthes</taxon>
        <taxon>Monogenea</taxon>
        <taxon>Monopisthocotylea</taxon>
        <taxon>Dactylogyridea</taxon>
        <taxon>Ancyrocephalidae</taxon>
        <taxon>Cichlidogyrus</taxon>
    </lineage>
</organism>
<comment type="caution">
    <text evidence="1">The sequence shown here is derived from an EMBL/GenBank/DDBJ whole genome shotgun (WGS) entry which is preliminary data.</text>
</comment>
<dbReference type="AlphaFoldDB" id="A0ABD2Q907"/>
<accession>A0ABD2Q907</accession>
<evidence type="ECO:0000313" key="2">
    <source>
        <dbReference type="Proteomes" id="UP001626550"/>
    </source>
</evidence>
<reference evidence="1 2" key="1">
    <citation type="submission" date="2024-11" db="EMBL/GenBank/DDBJ databases">
        <title>Adaptive evolution of stress response genes in parasites aligns with host niche diversity.</title>
        <authorList>
            <person name="Hahn C."/>
            <person name="Resl P."/>
        </authorList>
    </citation>
    <scope>NUCLEOTIDE SEQUENCE [LARGE SCALE GENOMIC DNA]</scope>
    <source>
        <strain evidence="1">EGGRZ-B1_66</strain>
        <tissue evidence="1">Body</tissue>
    </source>
</reference>
<dbReference type="EMBL" id="JBJKFK010000612">
    <property type="protein sequence ID" value="KAL3316050.1"/>
    <property type="molecule type" value="Genomic_DNA"/>
</dbReference>
<proteinExistence type="predicted"/>
<dbReference type="Gene3D" id="3.40.50.620">
    <property type="entry name" value="HUPs"/>
    <property type="match status" value="1"/>
</dbReference>
<keyword evidence="2" id="KW-1185">Reference proteome</keyword>
<protein>
    <submittedName>
        <fullName evidence="1">Uncharacterized protein</fullName>
    </submittedName>
</protein>
<evidence type="ECO:0000313" key="1">
    <source>
        <dbReference type="EMBL" id="KAL3316050.1"/>
    </source>
</evidence>
<dbReference type="Proteomes" id="UP001626550">
    <property type="component" value="Unassembled WGS sequence"/>
</dbReference>
<sequence length="153" mass="17649">MKTLYVEANKTLCGFQDLTSFDKMAHKLAVQVEKDLVSESRSPEIVSIESIRSITLEYLRSLYKRMGVSFDHFEFESDYIIPSRNLFETLKSRNLIRQSATGAWISDPDPTSTASDKEIVLFTSSDTSLYLSRSGFFNLMRLNRFSPENWQHT</sequence>
<gene>
    <name evidence="1" type="ORF">Ciccas_005303</name>
</gene>
<dbReference type="SUPFAM" id="SSF52374">
    <property type="entry name" value="Nucleotidylyl transferase"/>
    <property type="match status" value="1"/>
</dbReference>